<dbReference type="PANTHER" id="PTHR12114">
    <property type="entry name" value="PARVIN"/>
    <property type="match status" value="1"/>
</dbReference>
<keyword evidence="5" id="KW-0130">Cell adhesion</keyword>
<dbReference type="GO" id="GO:0030036">
    <property type="term" value="P:actin cytoskeleton organization"/>
    <property type="evidence" value="ECO:0007669"/>
    <property type="project" value="InterPro"/>
</dbReference>
<sequence length="395" mass="46234">MSSLTENSSFLSSTLKRRQQKRQEVTKILQEGISSLHLSSLSSSEQQTNEGIYPLFNIDPKSYLLDEGDERSMLEPSSYNNSEFKQTRNILFNWLNSTLSDESIIVRSFEDDLYDGYILGKLIEFYQPNVQLLTDGLPLSEECKKKTLQRVLNYLEVYFNQHNQPILWTSEQIYSRDLIAILHLLLALMKMYNRKIYDELPKTLLLKVVIVRKTNGILQTRIAHERFIDEHDREVINATESSKQDDLIDALFDLAPDKLLNVEKTLLSFVNNHLNHYNIHIKQIDVQYFQDGLNLLYLISHLENTFIILNKYNHKKPITREQSHANLQLAFQLLNEVGTEIEQYCRINDLLSGNQRTLYRLLFQLYLRYNSDANNLLQSITHLQPVRTNVDSPFL</sequence>
<evidence type="ECO:0000256" key="3">
    <source>
        <dbReference type="ARBA" id="ARBA00022490"/>
    </source>
</evidence>
<dbReference type="PANTHER" id="PTHR12114:SF4">
    <property type="entry name" value="GH23568P"/>
    <property type="match status" value="1"/>
</dbReference>
<evidence type="ECO:0000256" key="4">
    <source>
        <dbReference type="ARBA" id="ARBA00022737"/>
    </source>
</evidence>
<dbReference type="InterPro" id="IPR036872">
    <property type="entry name" value="CH_dom_sf"/>
</dbReference>
<dbReference type="Gene3D" id="1.10.418.10">
    <property type="entry name" value="Calponin-like domain"/>
    <property type="match status" value="2"/>
</dbReference>
<dbReference type="AlphaFoldDB" id="A0A815YEZ7"/>
<evidence type="ECO:0000313" key="10">
    <source>
        <dbReference type="Proteomes" id="UP000663828"/>
    </source>
</evidence>
<comment type="similarity">
    <text evidence="2">Belongs to the parvin family.</text>
</comment>
<evidence type="ECO:0000256" key="6">
    <source>
        <dbReference type="ARBA" id="ARBA00023203"/>
    </source>
</evidence>
<proteinExistence type="inferred from homology"/>
<evidence type="ECO:0000259" key="8">
    <source>
        <dbReference type="PROSITE" id="PS50021"/>
    </source>
</evidence>
<evidence type="ECO:0000256" key="5">
    <source>
        <dbReference type="ARBA" id="ARBA00022889"/>
    </source>
</evidence>
<evidence type="ECO:0000256" key="7">
    <source>
        <dbReference type="ARBA" id="ARBA00023212"/>
    </source>
</evidence>
<feature type="domain" description="Calponin-homology (CH)" evidence="8">
    <location>
        <begin position="85"/>
        <end position="193"/>
    </location>
</feature>
<dbReference type="SUPFAM" id="SSF47576">
    <property type="entry name" value="Calponin-homology domain, CH-domain"/>
    <property type="match status" value="1"/>
</dbReference>
<keyword evidence="6" id="KW-0009">Actin-binding</keyword>
<dbReference type="GO" id="GO:0034446">
    <property type="term" value="P:substrate adhesion-dependent cell spreading"/>
    <property type="evidence" value="ECO:0007669"/>
    <property type="project" value="TreeGrafter"/>
</dbReference>
<keyword evidence="4" id="KW-0677">Repeat</keyword>
<dbReference type="GO" id="GO:0005737">
    <property type="term" value="C:cytoplasm"/>
    <property type="evidence" value="ECO:0007669"/>
    <property type="project" value="TreeGrafter"/>
</dbReference>
<dbReference type="Pfam" id="PF00307">
    <property type="entry name" value="CH"/>
    <property type="match status" value="2"/>
</dbReference>
<dbReference type="SMART" id="SM00033">
    <property type="entry name" value="CH"/>
    <property type="match status" value="2"/>
</dbReference>
<dbReference type="GO" id="GO:0003779">
    <property type="term" value="F:actin binding"/>
    <property type="evidence" value="ECO:0007669"/>
    <property type="project" value="UniProtKB-KW"/>
</dbReference>
<dbReference type="GO" id="GO:0071963">
    <property type="term" value="P:establishment or maintenance of cell polarity regulating cell shape"/>
    <property type="evidence" value="ECO:0007669"/>
    <property type="project" value="TreeGrafter"/>
</dbReference>
<comment type="caution">
    <text evidence="9">The sequence shown here is derived from an EMBL/GenBank/DDBJ whole genome shotgun (WGS) entry which is preliminary data.</text>
</comment>
<evidence type="ECO:0000256" key="2">
    <source>
        <dbReference type="ARBA" id="ARBA00005666"/>
    </source>
</evidence>
<comment type="subcellular location">
    <subcellularLocation>
        <location evidence="1">Cytoplasm</location>
        <location evidence="1">Cytoskeleton</location>
    </subcellularLocation>
</comment>
<dbReference type="InterPro" id="IPR028433">
    <property type="entry name" value="Parvin"/>
</dbReference>
<reference evidence="9" key="1">
    <citation type="submission" date="2021-02" db="EMBL/GenBank/DDBJ databases">
        <authorList>
            <person name="Nowell W R."/>
        </authorList>
    </citation>
    <scope>NUCLEOTIDE SEQUENCE</scope>
</reference>
<evidence type="ECO:0000256" key="1">
    <source>
        <dbReference type="ARBA" id="ARBA00004245"/>
    </source>
</evidence>
<keyword evidence="3" id="KW-0963">Cytoplasm</keyword>
<dbReference type="InterPro" id="IPR001715">
    <property type="entry name" value="CH_dom"/>
</dbReference>
<dbReference type="PROSITE" id="PS50021">
    <property type="entry name" value="CH"/>
    <property type="match status" value="2"/>
</dbReference>
<name>A0A815YEZ7_ADIRI</name>
<keyword evidence="7" id="KW-0206">Cytoskeleton</keyword>
<dbReference type="GO" id="GO:0005925">
    <property type="term" value="C:focal adhesion"/>
    <property type="evidence" value="ECO:0007669"/>
    <property type="project" value="TreeGrafter"/>
</dbReference>
<feature type="domain" description="Calponin-homology (CH)" evidence="8">
    <location>
        <begin position="260"/>
        <end position="370"/>
    </location>
</feature>
<evidence type="ECO:0000313" key="9">
    <source>
        <dbReference type="EMBL" id="CAF1569926.1"/>
    </source>
</evidence>
<dbReference type="PIRSF" id="PIRSF039131">
    <property type="entry name" value="Parvin"/>
    <property type="match status" value="1"/>
</dbReference>
<protein>
    <recommendedName>
        <fullName evidence="8">Calponin-homology (CH) domain-containing protein</fullName>
    </recommendedName>
</protein>
<keyword evidence="10" id="KW-1185">Reference proteome</keyword>
<dbReference type="GO" id="GO:0030031">
    <property type="term" value="P:cell projection assembly"/>
    <property type="evidence" value="ECO:0007669"/>
    <property type="project" value="TreeGrafter"/>
</dbReference>
<dbReference type="GO" id="GO:0015629">
    <property type="term" value="C:actin cytoskeleton"/>
    <property type="evidence" value="ECO:0007669"/>
    <property type="project" value="TreeGrafter"/>
</dbReference>
<dbReference type="EMBL" id="CAJNOR010005618">
    <property type="protein sequence ID" value="CAF1569926.1"/>
    <property type="molecule type" value="Genomic_DNA"/>
</dbReference>
<dbReference type="Proteomes" id="UP000663828">
    <property type="component" value="Unassembled WGS sequence"/>
</dbReference>
<gene>
    <name evidence="9" type="ORF">XAT740_LOCUS44384</name>
</gene>
<organism evidence="9 10">
    <name type="scientific">Adineta ricciae</name>
    <name type="common">Rotifer</name>
    <dbReference type="NCBI Taxonomy" id="249248"/>
    <lineage>
        <taxon>Eukaryota</taxon>
        <taxon>Metazoa</taxon>
        <taxon>Spiralia</taxon>
        <taxon>Gnathifera</taxon>
        <taxon>Rotifera</taxon>
        <taxon>Eurotatoria</taxon>
        <taxon>Bdelloidea</taxon>
        <taxon>Adinetida</taxon>
        <taxon>Adinetidae</taxon>
        <taxon>Adineta</taxon>
    </lineage>
</organism>
<accession>A0A815YEZ7</accession>